<dbReference type="Proteomes" id="UP000093366">
    <property type="component" value="Unassembled WGS sequence"/>
</dbReference>
<sequence length="296" mass="32431">MSNFSLLGNTTALELALEHCSDRILQTPVNIHQLWDPFQCPASFLPWLADALSVDVWDSNWPEHVKRKVIADSVPRHRYKGTVNAVNNSLNVLNAKVELQEWWQYGGVPHSAKLLAIANENLDSNGNTFLSPKLQAQMWQSVVATKPQRTQVDFTIGVNLSADIQVIGGAQSATVQVALNRDEPIFNFAPVNVGSLASAHSNNLQVTRFSDNPSIDFNLSDIQVFTCGHTNQVAIDLFQDAPSANFTDLVTVSTTAMSTHMSQTQMRDNPTSNFATSSSIASGAYTVSIQNITLNF</sequence>
<dbReference type="InterPro" id="IPR006521">
    <property type="entry name" value="Tail_protein_I"/>
</dbReference>
<organism evidence="1 2">
    <name type="scientific">Pseudoalteromonas luteoviolacea</name>
    <dbReference type="NCBI Taxonomy" id="43657"/>
    <lineage>
        <taxon>Bacteria</taxon>
        <taxon>Pseudomonadati</taxon>
        <taxon>Pseudomonadota</taxon>
        <taxon>Gammaproteobacteria</taxon>
        <taxon>Alteromonadales</taxon>
        <taxon>Pseudoalteromonadaceae</taxon>
        <taxon>Pseudoalteromonas</taxon>
    </lineage>
</organism>
<evidence type="ECO:0000313" key="2">
    <source>
        <dbReference type="Proteomes" id="UP000093366"/>
    </source>
</evidence>
<gene>
    <name evidence="1" type="ORF">A7985_22480</name>
</gene>
<accession>A0A1C0TK91</accession>
<proteinExistence type="predicted"/>
<evidence type="ECO:0000313" key="1">
    <source>
        <dbReference type="EMBL" id="OCQ18954.1"/>
    </source>
</evidence>
<dbReference type="EMBL" id="MAUJ01000011">
    <property type="protein sequence ID" value="OCQ18954.1"/>
    <property type="molecule type" value="Genomic_DNA"/>
</dbReference>
<comment type="caution">
    <text evidence="1">The sequence shown here is derived from an EMBL/GenBank/DDBJ whole genome shotgun (WGS) entry which is preliminary data.</text>
</comment>
<dbReference type="Pfam" id="PF09684">
    <property type="entry name" value="Tail_P2_I"/>
    <property type="match status" value="1"/>
</dbReference>
<reference evidence="2" key="1">
    <citation type="submission" date="2016-07" db="EMBL/GenBank/DDBJ databases">
        <authorList>
            <person name="Florea S."/>
            <person name="Webb J.S."/>
            <person name="Jaromczyk J."/>
            <person name="Schardl C.L."/>
        </authorList>
    </citation>
    <scope>NUCLEOTIDE SEQUENCE [LARGE SCALE GENOMIC DNA]</scope>
    <source>
        <strain evidence="2">IPB1</strain>
    </source>
</reference>
<dbReference type="AlphaFoldDB" id="A0A1C0TK91"/>
<dbReference type="RefSeq" id="WP_065792667.1">
    <property type="nucleotide sequence ID" value="NZ_MAUJ01000011.1"/>
</dbReference>
<protein>
    <submittedName>
        <fullName evidence="1">Phage tail protein I</fullName>
    </submittedName>
</protein>
<name>A0A1C0TK91_9GAMM</name>
<dbReference type="OrthoDB" id="90759at2"/>
<dbReference type="NCBIfam" id="TIGR01634">
    <property type="entry name" value="tail_P2_I"/>
    <property type="match status" value="1"/>
</dbReference>